<evidence type="ECO:0000256" key="3">
    <source>
        <dbReference type="ARBA" id="ARBA00007012"/>
    </source>
</evidence>
<feature type="transmembrane region" description="Helical" evidence="18">
    <location>
        <begin position="264"/>
        <end position="285"/>
    </location>
</feature>
<evidence type="ECO:0000313" key="20">
    <source>
        <dbReference type="EMBL" id="ABI35832.1"/>
    </source>
</evidence>
<keyword evidence="13 18" id="KW-0520">NAD</keyword>
<reference evidence="20" key="1">
    <citation type="submission" date="2006-07" db="EMBL/GenBank/DDBJ databases">
        <title>A new species in the Daphnia curvirostris (Crustacea: Cladocera) complex from the Eastern Palearctic with molecular phylogenetic evidence for the independent origin of neckteeth.</title>
        <authorList>
            <person name="Kotov A.A."/>
            <person name="Ishida S."/>
            <person name="Taylor D.J."/>
        </authorList>
    </citation>
    <scope>NUCLEOTIDE SEQUENCE</scope>
</reference>
<evidence type="ECO:0000256" key="11">
    <source>
        <dbReference type="ARBA" id="ARBA00022982"/>
    </source>
</evidence>
<dbReference type="AlphaFoldDB" id="A9CDS5"/>
<keyword evidence="9 18" id="KW-0999">Mitochondrion inner membrane</keyword>
<dbReference type="EMBL" id="DQ845269">
    <property type="protein sequence ID" value="ABI35832.1"/>
    <property type="molecule type" value="Genomic_DNA"/>
</dbReference>
<evidence type="ECO:0000256" key="2">
    <source>
        <dbReference type="ARBA" id="ARBA00004448"/>
    </source>
</evidence>
<feature type="non-terminal residue" evidence="20">
    <location>
        <position position="1"/>
    </location>
</feature>
<evidence type="ECO:0000256" key="18">
    <source>
        <dbReference type="RuleBase" id="RU003403"/>
    </source>
</evidence>
<evidence type="ECO:0000256" key="9">
    <source>
        <dbReference type="ARBA" id="ARBA00022792"/>
    </source>
</evidence>
<keyword evidence="16 18" id="KW-0472">Membrane</keyword>
<comment type="function">
    <text evidence="18">Core subunit of the mitochondrial membrane respiratory chain NADH dehydrogenase (Complex I) which catalyzes electron transfer from NADH through the respiratory chain, using ubiquinone as an electron acceptor. Essential for the catalytic activity and assembly of complex I.</text>
</comment>
<geneLocation type="mitochondrion" evidence="20"/>
<name>A9CDS5_9CRUS</name>
<keyword evidence="14 18" id="KW-0830">Ubiquinone</keyword>
<dbReference type="PANTHER" id="PTHR46552:SF1">
    <property type="entry name" value="NADH-UBIQUINONE OXIDOREDUCTASE CHAIN 2"/>
    <property type="match status" value="1"/>
</dbReference>
<organism evidence="20">
    <name type="scientific">Daphnia sinevi</name>
    <dbReference type="NCBI Taxonomy" id="400401"/>
    <lineage>
        <taxon>Eukaryota</taxon>
        <taxon>Metazoa</taxon>
        <taxon>Ecdysozoa</taxon>
        <taxon>Arthropoda</taxon>
        <taxon>Crustacea</taxon>
        <taxon>Branchiopoda</taxon>
        <taxon>Diplostraca</taxon>
        <taxon>Cladocera</taxon>
        <taxon>Anomopoda</taxon>
        <taxon>Daphniidae</taxon>
        <taxon>Daphnia</taxon>
    </lineage>
</organism>
<comment type="similarity">
    <text evidence="3 18">Belongs to the complex I subunit 2 family.</text>
</comment>
<keyword evidence="8 18" id="KW-0812">Transmembrane</keyword>
<evidence type="ECO:0000256" key="17">
    <source>
        <dbReference type="ARBA" id="ARBA00049551"/>
    </source>
</evidence>
<keyword evidence="6" id="KW-0813">Transport</keyword>
<dbReference type="PANTHER" id="PTHR46552">
    <property type="entry name" value="NADH-UBIQUINONE OXIDOREDUCTASE CHAIN 2"/>
    <property type="match status" value="1"/>
</dbReference>
<accession>A9CDS5</accession>
<dbReference type="GO" id="GO:0008137">
    <property type="term" value="F:NADH dehydrogenase (ubiquinone) activity"/>
    <property type="evidence" value="ECO:0007669"/>
    <property type="project" value="UniProtKB-EC"/>
</dbReference>
<evidence type="ECO:0000256" key="6">
    <source>
        <dbReference type="ARBA" id="ARBA00022448"/>
    </source>
</evidence>
<feature type="non-terminal residue" evidence="20">
    <location>
        <position position="321"/>
    </location>
</feature>
<dbReference type="Pfam" id="PF00361">
    <property type="entry name" value="Proton_antipo_M"/>
    <property type="match status" value="1"/>
</dbReference>
<proteinExistence type="inferred from homology"/>
<dbReference type="InterPro" id="IPR001750">
    <property type="entry name" value="ND/Mrp_TM"/>
</dbReference>
<keyword evidence="12 18" id="KW-1133">Transmembrane helix</keyword>
<keyword evidence="7 18" id="KW-0679">Respiratory chain</keyword>
<protein>
    <recommendedName>
        <fullName evidence="5 18">NADH-ubiquinone oxidoreductase chain 2</fullName>
        <ecNumber evidence="4 18">7.1.1.2</ecNumber>
    </recommendedName>
</protein>
<gene>
    <name evidence="20" type="primary">ND2</name>
</gene>
<dbReference type="GO" id="GO:0006120">
    <property type="term" value="P:mitochondrial electron transport, NADH to ubiquinone"/>
    <property type="evidence" value="ECO:0007669"/>
    <property type="project" value="InterPro"/>
</dbReference>
<feature type="domain" description="NADH:quinone oxidoreductase/Mrp antiporter transmembrane" evidence="19">
    <location>
        <begin position="24"/>
        <end position="280"/>
    </location>
</feature>
<evidence type="ECO:0000256" key="13">
    <source>
        <dbReference type="ARBA" id="ARBA00023027"/>
    </source>
</evidence>
<dbReference type="InterPro" id="IPR050175">
    <property type="entry name" value="Complex_I_Subunit_2"/>
</dbReference>
<keyword evidence="11 18" id="KW-0249">Electron transport</keyword>
<evidence type="ECO:0000256" key="8">
    <source>
        <dbReference type="ARBA" id="ARBA00022692"/>
    </source>
</evidence>
<comment type="function">
    <text evidence="1">Core subunit of the mitochondrial membrane respiratory chain NADH dehydrogenase (Complex I) that is believed to belong to the minimal assembly required for catalysis. Complex I functions in the transfer of electrons from NADH to the respiratory chain. The immediate electron acceptor for the enzyme is believed to be ubiquinone.</text>
</comment>
<evidence type="ECO:0000256" key="15">
    <source>
        <dbReference type="ARBA" id="ARBA00023128"/>
    </source>
</evidence>
<feature type="transmembrane region" description="Helical" evidence="18">
    <location>
        <begin position="233"/>
        <end position="252"/>
    </location>
</feature>
<evidence type="ECO:0000256" key="5">
    <source>
        <dbReference type="ARBA" id="ARBA00021008"/>
    </source>
</evidence>
<dbReference type="EC" id="7.1.1.2" evidence="4 18"/>
<feature type="transmembrane region" description="Helical" evidence="18">
    <location>
        <begin position="69"/>
        <end position="97"/>
    </location>
</feature>
<evidence type="ECO:0000256" key="7">
    <source>
        <dbReference type="ARBA" id="ARBA00022660"/>
    </source>
</evidence>
<comment type="subcellular location">
    <subcellularLocation>
        <location evidence="2 18">Mitochondrion inner membrane</location>
        <topology evidence="2 18">Multi-pass membrane protein</topology>
    </subcellularLocation>
</comment>
<dbReference type="GO" id="GO:0005743">
    <property type="term" value="C:mitochondrial inner membrane"/>
    <property type="evidence" value="ECO:0007669"/>
    <property type="project" value="UniProtKB-SubCell"/>
</dbReference>
<evidence type="ECO:0000256" key="14">
    <source>
        <dbReference type="ARBA" id="ARBA00023075"/>
    </source>
</evidence>
<dbReference type="PRINTS" id="PR01436">
    <property type="entry name" value="NADHDHGNASE2"/>
</dbReference>
<evidence type="ECO:0000256" key="4">
    <source>
        <dbReference type="ARBA" id="ARBA00012944"/>
    </source>
</evidence>
<evidence type="ECO:0000256" key="16">
    <source>
        <dbReference type="ARBA" id="ARBA00023136"/>
    </source>
</evidence>
<feature type="transmembrane region" description="Helical" evidence="18">
    <location>
        <begin position="144"/>
        <end position="162"/>
    </location>
</feature>
<evidence type="ECO:0000259" key="19">
    <source>
        <dbReference type="Pfam" id="PF00361"/>
    </source>
</evidence>
<keyword evidence="10 18" id="KW-1278">Translocase</keyword>
<dbReference type="InterPro" id="IPR003917">
    <property type="entry name" value="NADH_UbQ_OxRdtase_chain2"/>
</dbReference>
<feature type="transmembrane region" description="Helical" evidence="18">
    <location>
        <begin position="292"/>
        <end position="315"/>
    </location>
</feature>
<evidence type="ECO:0000256" key="10">
    <source>
        <dbReference type="ARBA" id="ARBA00022967"/>
    </source>
</evidence>
<feature type="transmembrane region" description="Helical" evidence="18">
    <location>
        <begin position="194"/>
        <end position="213"/>
    </location>
</feature>
<keyword evidence="15 18" id="KW-0496">Mitochondrion</keyword>
<evidence type="ECO:0000256" key="12">
    <source>
        <dbReference type="ARBA" id="ARBA00022989"/>
    </source>
</evidence>
<sequence>MWLSPSSLLMLLSIFSSVFLVASSPSLFVAWVGLELNTLAFLPLLLVEKNKLTSESSIKYFLTQTLASVMIILGGLCFLALQVQGVSISVIFLGLAIKLGAAPFHSWLVSVAETLGWVSLFLLLTIQKINPLLLTWNFSQTDSYFFSIVIFSSLIVGALVGIPQTSTRALVTFSSINHVGWLLSSLMFSFHLTLVYFFIYSIILLAPILMLHVSNISHVNELPLSAFKPQHQLLLFFSLLSLGGLPPFLGFLPKWIVLQFCMSFSFFTLGLAMILMSLFTLYFYLRMMFVAFIFGSTKIFTSLNYVPTFFLNFLFSSSLGG</sequence>
<evidence type="ECO:0000256" key="1">
    <source>
        <dbReference type="ARBA" id="ARBA00003257"/>
    </source>
</evidence>
<comment type="catalytic activity">
    <reaction evidence="17 18">
        <text>a ubiquinone + NADH + 5 H(+)(in) = a ubiquinol + NAD(+) + 4 H(+)(out)</text>
        <dbReference type="Rhea" id="RHEA:29091"/>
        <dbReference type="Rhea" id="RHEA-COMP:9565"/>
        <dbReference type="Rhea" id="RHEA-COMP:9566"/>
        <dbReference type="ChEBI" id="CHEBI:15378"/>
        <dbReference type="ChEBI" id="CHEBI:16389"/>
        <dbReference type="ChEBI" id="CHEBI:17976"/>
        <dbReference type="ChEBI" id="CHEBI:57540"/>
        <dbReference type="ChEBI" id="CHEBI:57945"/>
        <dbReference type="EC" id="7.1.1.2"/>
    </reaction>
</comment>